<dbReference type="EMBL" id="FPAS01000001">
    <property type="protein sequence ID" value="SFT50600.1"/>
    <property type="molecule type" value="Genomic_DNA"/>
</dbReference>
<name>A0A1I6YJF0_9FLAO</name>
<proteinExistence type="predicted"/>
<evidence type="ECO:0000313" key="1">
    <source>
        <dbReference type="EMBL" id="SFT50600.1"/>
    </source>
</evidence>
<reference evidence="1 2" key="1">
    <citation type="submission" date="2016-10" db="EMBL/GenBank/DDBJ databases">
        <authorList>
            <person name="de Groot N.N."/>
        </authorList>
    </citation>
    <scope>NUCLEOTIDE SEQUENCE [LARGE SCALE GENOMIC DNA]</scope>
    <source>
        <strain evidence="1 2">CGMCC 1.7005</strain>
    </source>
</reference>
<keyword evidence="2" id="KW-1185">Reference proteome</keyword>
<evidence type="ECO:0000313" key="2">
    <source>
        <dbReference type="Proteomes" id="UP000236454"/>
    </source>
</evidence>
<gene>
    <name evidence="1" type="ORF">SAMN05216474_0946</name>
</gene>
<sequence length="461" mass="54060">MKYFSFILFSILFLIPFESSGQSYEVLGTNITILENVTEEKPIAVIGNYEFFLQSEKNYKLNIPVGEINYIQKRLNGKTINQIKITYAKNSSLKFVQFKDKFVIIEEDLNQSEHLKSILIRVYDPFLRCIKEKRLFNVQTMDEQCFTEIQYLYDDENLFIVGTSIINESNTQVEIHRFDYTGLVTKIDQYIVPLGIADFKIYKAIVYKNALNLLERRTENNTINFNLKNYNLTTSEKVDFPLDMLKSQYHLAEFEIEFNNDKILLFGFTSFLVDSEKLFGSIILEYDLSTGIRTRYEIESIPKAQGKTYELCSLLTAIKCGNGSIILIGEYKKFDFEYDYTNQKFVICDHSNFIILKLNTDRQIESINIFDRFVSDVNIPYSNVLCHFNNGILNILYYNNYALVLKKVDLNKNEENTIEIFKRDYGDLPFFNLSNYERLNETTYIINAGINTMPRKLKVEF</sequence>
<dbReference type="AlphaFoldDB" id="A0A1I6YJF0"/>
<accession>A0A1I6YJF0</accession>
<protein>
    <submittedName>
        <fullName evidence="1">Uncharacterized protein</fullName>
    </submittedName>
</protein>
<dbReference type="Proteomes" id="UP000236454">
    <property type="component" value="Unassembled WGS sequence"/>
</dbReference>
<organism evidence="1 2">
    <name type="scientific">Lishizhenia tianjinensis</name>
    <dbReference type="NCBI Taxonomy" id="477690"/>
    <lineage>
        <taxon>Bacteria</taxon>
        <taxon>Pseudomonadati</taxon>
        <taxon>Bacteroidota</taxon>
        <taxon>Flavobacteriia</taxon>
        <taxon>Flavobacteriales</taxon>
        <taxon>Crocinitomicaceae</taxon>
        <taxon>Lishizhenia</taxon>
    </lineage>
</organism>